<dbReference type="SMART" id="SM00530">
    <property type="entry name" value="HTH_XRE"/>
    <property type="match status" value="1"/>
</dbReference>
<gene>
    <name evidence="2" type="ORF">H9810_07805</name>
</gene>
<comment type="caution">
    <text evidence="2">The sequence shown here is derived from an EMBL/GenBank/DDBJ whole genome shotgun (WGS) entry which is preliminary data.</text>
</comment>
<dbReference type="CDD" id="cd00093">
    <property type="entry name" value="HTH_XRE"/>
    <property type="match status" value="1"/>
</dbReference>
<accession>A0A9D2F2W4</accession>
<sequence length="172" mass="19628">MTTGEKIKRIRQHRKMTQKELGEAIGLGATGANRIAQYEMGYRVPKKPLLQKMAEAMHVSPMALAEGGNGAATDMLEQLFWLDEEIPGVICLVQTQRSAAPYNANSNLALHYDDNDSWPPASPVAMWFNSTVLDEFLRDWAKVQQQLRRKEITEEEYFEWKICWPENEKGSV</sequence>
<reference evidence="2" key="1">
    <citation type="journal article" date="2021" name="PeerJ">
        <title>Extensive microbial diversity within the chicken gut microbiome revealed by metagenomics and culture.</title>
        <authorList>
            <person name="Gilroy R."/>
            <person name="Ravi A."/>
            <person name="Getino M."/>
            <person name="Pursley I."/>
            <person name="Horton D.L."/>
            <person name="Alikhan N.F."/>
            <person name="Baker D."/>
            <person name="Gharbi K."/>
            <person name="Hall N."/>
            <person name="Watson M."/>
            <person name="Adriaenssens E.M."/>
            <person name="Foster-Nyarko E."/>
            <person name="Jarju S."/>
            <person name="Secka A."/>
            <person name="Antonio M."/>
            <person name="Oren A."/>
            <person name="Chaudhuri R.R."/>
            <person name="La Ragione R."/>
            <person name="Hildebrand F."/>
            <person name="Pallen M.J."/>
        </authorList>
    </citation>
    <scope>NUCLEOTIDE SEQUENCE</scope>
    <source>
        <strain evidence="2">3436</strain>
    </source>
</reference>
<dbReference type="Proteomes" id="UP000824031">
    <property type="component" value="Unassembled WGS sequence"/>
</dbReference>
<evidence type="ECO:0000313" key="3">
    <source>
        <dbReference type="Proteomes" id="UP000824031"/>
    </source>
</evidence>
<dbReference type="Gene3D" id="1.10.260.40">
    <property type="entry name" value="lambda repressor-like DNA-binding domains"/>
    <property type="match status" value="1"/>
</dbReference>
<dbReference type="Pfam" id="PF01381">
    <property type="entry name" value="HTH_3"/>
    <property type="match status" value="1"/>
</dbReference>
<evidence type="ECO:0000313" key="2">
    <source>
        <dbReference type="EMBL" id="HIZ48604.1"/>
    </source>
</evidence>
<protein>
    <submittedName>
        <fullName evidence="2">Helix-turn-helix domain-containing protein</fullName>
    </submittedName>
</protein>
<dbReference type="SUPFAM" id="SSF47413">
    <property type="entry name" value="lambda repressor-like DNA-binding domains"/>
    <property type="match status" value="1"/>
</dbReference>
<dbReference type="EMBL" id="DXBO01000117">
    <property type="protein sequence ID" value="HIZ48604.1"/>
    <property type="molecule type" value="Genomic_DNA"/>
</dbReference>
<dbReference type="PROSITE" id="PS50943">
    <property type="entry name" value="HTH_CROC1"/>
    <property type="match status" value="1"/>
</dbReference>
<evidence type="ECO:0000259" key="1">
    <source>
        <dbReference type="PROSITE" id="PS50943"/>
    </source>
</evidence>
<dbReference type="AlphaFoldDB" id="A0A9D2F2W4"/>
<feature type="domain" description="HTH cro/C1-type" evidence="1">
    <location>
        <begin position="7"/>
        <end position="64"/>
    </location>
</feature>
<reference evidence="2" key="2">
    <citation type="submission" date="2021-04" db="EMBL/GenBank/DDBJ databases">
        <authorList>
            <person name="Gilroy R."/>
        </authorList>
    </citation>
    <scope>NUCLEOTIDE SEQUENCE</scope>
    <source>
        <strain evidence="2">3436</strain>
    </source>
</reference>
<dbReference type="InterPro" id="IPR001387">
    <property type="entry name" value="Cro/C1-type_HTH"/>
</dbReference>
<proteinExistence type="predicted"/>
<dbReference type="GO" id="GO:0003677">
    <property type="term" value="F:DNA binding"/>
    <property type="evidence" value="ECO:0007669"/>
    <property type="project" value="InterPro"/>
</dbReference>
<organism evidence="2 3">
    <name type="scientific">Candidatus Gemmiger excrementavium</name>
    <dbReference type="NCBI Taxonomy" id="2838608"/>
    <lineage>
        <taxon>Bacteria</taxon>
        <taxon>Bacillati</taxon>
        <taxon>Bacillota</taxon>
        <taxon>Clostridia</taxon>
        <taxon>Eubacteriales</taxon>
        <taxon>Gemmiger</taxon>
    </lineage>
</organism>
<dbReference type="InterPro" id="IPR010982">
    <property type="entry name" value="Lambda_DNA-bd_dom_sf"/>
</dbReference>
<name>A0A9D2F2W4_9FIRM</name>